<reference evidence="1" key="3">
    <citation type="submission" date="2025-09" db="UniProtKB">
        <authorList>
            <consortium name="Ensembl"/>
        </authorList>
    </citation>
    <scope>IDENTIFICATION</scope>
</reference>
<dbReference type="Proteomes" id="UP000694556">
    <property type="component" value="Chromosome 25"/>
</dbReference>
<reference evidence="1" key="1">
    <citation type="submission" date="2018-09" db="EMBL/GenBank/DDBJ databases">
        <title>Common duck and Muscovy duck high density SNP chip.</title>
        <authorList>
            <person name="Vignal A."/>
            <person name="Thebault N."/>
            <person name="Warren W.C."/>
        </authorList>
    </citation>
    <scope>NUCLEOTIDE SEQUENCE [LARGE SCALE GENOMIC DNA]</scope>
</reference>
<dbReference type="Ensembl" id="ENSCMMT00000015536.1">
    <property type="protein sequence ID" value="ENSCMMP00000014097.1"/>
    <property type="gene ID" value="ENSCMMG00000008997.1"/>
</dbReference>
<protein>
    <submittedName>
        <fullName evidence="1">Uncharacterized protein</fullName>
    </submittedName>
</protein>
<sequence length="51" mass="5714">MGLRGRPGPEGPSRDVLEFLSNPANYPVSIRFGRHRLSSNEKLMLASMFHS</sequence>
<evidence type="ECO:0000313" key="2">
    <source>
        <dbReference type="Proteomes" id="UP000694556"/>
    </source>
</evidence>
<organism evidence="1 2">
    <name type="scientific">Cairina moschata</name>
    <name type="common">Muscovy duck</name>
    <dbReference type="NCBI Taxonomy" id="8855"/>
    <lineage>
        <taxon>Eukaryota</taxon>
        <taxon>Metazoa</taxon>
        <taxon>Chordata</taxon>
        <taxon>Craniata</taxon>
        <taxon>Vertebrata</taxon>
        <taxon>Euteleostomi</taxon>
        <taxon>Archelosauria</taxon>
        <taxon>Archosauria</taxon>
        <taxon>Dinosauria</taxon>
        <taxon>Saurischia</taxon>
        <taxon>Theropoda</taxon>
        <taxon>Coelurosauria</taxon>
        <taxon>Aves</taxon>
        <taxon>Neognathae</taxon>
        <taxon>Galloanserae</taxon>
        <taxon>Anseriformes</taxon>
        <taxon>Anatidae</taxon>
        <taxon>Anatinae</taxon>
        <taxon>Cairina</taxon>
    </lineage>
</organism>
<evidence type="ECO:0000313" key="1">
    <source>
        <dbReference type="Ensembl" id="ENSCMMP00000014097.1"/>
    </source>
</evidence>
<dbReference type="AlphaFoldDB" id="A0A8C3C0A3"/>
<dbReference type="Gene3D" id="2.30.42.40">
    <property type="match status" value="1"/>
</dbReference>
<name>A0A8C3C0A3_CAIMO</name>
<proteinExistence type="predicted"/>
<accession>A0A8C3C0A3</accession>
<keyword evidence="2" id="KW-1185">Reference proteome</keyword>
<reference evidence="1" key="2">
    <citation type="submission" date="2025-08" db="UniProtKB">
        <authorList>
            <consortium name="Ensembl"/>
        </authorList>
    </citation>
    <scope>IDENTIFICATION</scope>
</reference>